<comment type="caution">
    <text evidence="2">The sequence shown here is derived from an EMBL/GenBank/DDBJ whole genome shotgun (WGS) entry which is preliminary data.</text>
</comment>
<protein>
    <submittedName>
        <fullName evidence="2">Winged helix DNA-binding domain-containing protein</fullName>
    </submittedName>
</protein>
<keyword evidence="3" id="KW-1185">Reference proteome</keyword>
<evidence type="ECO:0000313" key="2">
    <source>
        <dbReference type="EMBL" id="MDQ7910517.1"/>
    </source>
</evidence>
<keyword evidence="2" id="KW-0238">DNA-binding</keyword>
<proteinExistence type="predicted"/>
<feature type="compositionally biased region" description="Low complexity" evidence="1">
    <location>
        <begin position="58"/>
        <end position="72"/>
    </location>
</feature>
<evidence type="ECO:0000313" key="3">
    <source>
        <dbReference type="Proteomes" id="UP001230908"/>
    </source>
</evidence>
<dbReference type="RefSeq" id="WP_308717757.1">
    <property type="nucleotide sequence ID" value="NZ_JAVHUY010000057.1"/>
</dbReference>
<organism evidence="2 3">
    <name type="scientific">Phytohabitans maris</name>
    <dbReference type="NCBI Taxonomy" id="3071409"/>
    <lineage>
        <taxon>Bacteria</taxon>
        <taxon>Bacillati</taxon>
        <taxon>Actinomycetota</taxon>
        <taxon>Actinomycetes</taxon>
        <taxon>Micromonosporales</taxon>
        <taxon>Micromonosporaceae</taxon>
    </lineage>
</organism>
<dbReference type="PANTHER" id="PTHR38479">
    <property type="entry name" value="LMO0824 PROTEIN"/>
    <property type="match status" value="1"/>
</dbReference>
<dbReference type="PANTHER" id="PTHR38479:SF2">
    <property type="entry name" value="WINGED HELIX DNA-BINDING DOMAIN-CONTAINING PROTEIN"/>
    <property type="match status" value="1"/>
</dbReference>
<dbReference type="Proteomes" id="UP001230908">
    <property type="component" value="Unassembled WGS sequence"/>
</dbReference>
<evidence type="ECO:0000256" key="1">
    <source>
        <dbReference type="SAM" id="MobiDB-lite"/>
    </source>
</evidence>
<gene>
    <name evidence="2" type="ORF">RB614_39080</name>
</gene>
<dbReference type="GO" id="GO:0003677">
    <property type="term" value="F:DNA binding"/>
    <property type="evidence" value="ECO:0007669"/>
    <property type="project" value="UniProtKB-KW"/>
</dbReference>
<accession>A0ABU0ZVJ0</accession>
<name>A0ABU0ZVJ0_9ACTN</name>
<sequence>MRKVEVEERRARLLTRHHLAPGAAAADPAEAARGVVALHSTDPASVFLSLHARTDAGAPAAGASGAGAALDPGGRDRARRAAGPRTGRVPSSVAEIERALYEERSLVRMLGMRRTMFVVPVELAPIVQASTTNAIAAVQRRKYTQIITDAGVGDGAWLKEVEEATAGALAARGEAAGAELSTDEPRLRTQVVMSPDKPYGGKTNITTWVLFLLAAEGRIVRGRPRGSWISSQYRWSPIEVWLPGGMPEVPVEEARAELARRWLAAYGPGTAADIKWWTGWSAGQVKQALAAIEPVEVDLGGTTGLVLPDDVEPVAAPEPAVSLLPALDPTPMGWQERSWYLGEHGPALFDRSGNVGPTVWSGGRIVGGWGQRSSGEVVYRLLEDVGRDVAVAVEASAGRLTEWIGSVRVTPRFRTPLERELVA</sequence>
<feature type="region of interest" description="Disordered" evidence="1">
    <location>
        <begin position="58"/>
        <end position="89"/>
    </location>
</feature>
<dbReference type="EMBL" id="JAVHUY010000057">
    <property type="protein sequence ID" value="MDQ7910517.1"/>
    <property type="molecule type" value="Genomic_DNA"/>
</dbReference>
<dbReference type="InterPro" id="IPR009351">
    <property type="entry name" value="AlkZ-like"/>
</dbReference>
<dbReference type="Pfam" id="PF06224">
    <property type="entry name" value="AlkZ-like"/>
    <property type="match status" value="1"/>
</dbReference>
<reference evidence="2 3" key="1">
    <citation type="submission" date="2023-08" db="EMBL/GenBank/DDBJ databases">
        <title>Phytohabitans sansha sp. nov., isolated from marine sediment.</title>
        <authorList>
            <person name="Zhao Y."/>
            <person name="Yi K."/>
        </authorList>
    </citation>
    <scope>NUCLEOTIDE SEQUENCE [LARGE SCALE GENOMIC DNA]</scope>
    <source>
        <strain evidence="2 3">ZYX-F-186</strain>
    </source>
</reference>